<reference evidence="3" key="1">
    <citation type="journal article" date="2018" name="Genome Biol.">
        <title>SKESA: strategic k-mer extension for scrupulous assemblies.</title>
        <authorList>
            <person name="Souvorov A."/>
            <person name="Agarwala R."/>
            <person name="Lipman D.J."/>
        </authorList>
    </citation>
    <scope>NUCLEOTIDE SEQUENCE</scope>
    <source>
        <strain evidence="3">1930</strain>
    </source>
</reference>
<protein>
    <recommendedName>
        <fullName evidence="4">SbsA Ig-like domain-containing protein</fullName>
    </recommendedName>
</protein>
<dbReference type="PROSITE" id="PS51257">
    <property type="entry name" value="PROKAR_LIPOPROTEIN"/>
    <property type="match status" value="1"/>
</dbReference>
<reference evidence="3" key="2">
    <citation type="submission" date="2019-12" db="EMBL/GenBank/DDBJ databases">
        <authorList>
            <consortium name="NCBI Pathogen Detection Project"/>
        </authorList>
    </citation>
    <scope>NUCLEOTIDE SEQUENCE</scope>
    <source>
        <strain evidence="3">1930</strain>
    </source>
</reference>
<evidence type="ECO:0000256" key="2">
    <source>
        <dbReference type="SAM" id="SignalP"/>
    </source>
</evidence>
<feature type="chain" id="PRO_5034749175" description="SbsA Ig-like domain-containing protein" evidence="2">
    <location>
        <begin position="24"/>
        <end position="936"/>
    </location>
</feature>
<accession>A0A8H9MYD4</accession>
<dbReference type="Proteomes" id="UP000856022">
    <property type="component" value="Unassembled WGS sequence"/>
</dbReference>
<evidence type="ECO:0000313" key="3">
    <source>
        <dbReference type="EMBL" id="HAS6679988.1"/>
    </source>
</evidence>
<name>A0A8H9MYD4_VIBPH</name>
<feature type="region of interest" description="Disordered" evidence="1">
    <location>
        <begin position="25"/>
        <end position="46"/>
    </location>
</feature>
<proteinExistence type="predicted"/>
<dbReference type="EMBL" id="DACQKT010000022">
    <property type="protein sequence ID" value="HAS6679988.1"/>
    <property type="molecule type" value="Genomic_DNA"/>
</dbReference>
<dbReference type="RefSeq" id="WP_140220102.1">
    <property type="nucleotide sequence ID" value="NZ_CP060091.1"/>
</dbReference>
<evidence type="ECO:0008006" key="4">
    <source>
        <dbReference type="Google" id="ProtNLM"/>
    </source>
</evidence>
<comment type="caution">
    <text evidence="3">The sequence shown here is derived from an EMBL/GenBank/DDBJ whole genome shotgun (WGS) entry which is preliminary data.</text>
</comment>
<gene>
    <name evidence="3" type="ORF">I7278_24725</name>
</gene>
<evidence type="ECO:0000256" key="1">
    <source>
        <dbReference type="SAM" id="MobiDB-lite"/>
    </source>
</evidence>
<organism evidence="3">
    <name type="scientific">Vibrio parahaemolyticus</name>
    <dbReference type="NCBI Taxonomy" id="670"/>
    <lineage>
        <taxon>Bacteria</taxon>
        <taxon>Pseudomonadati</taxon>
        <taxon>Pseudomonadota</taxon>
        <taxon>Gammaproteobacteria</taxon>
        <taxon>Vibrionales</taxon>
        <taxon>Vibrionaceae</taxon>
        <taxon>Vibrio</taxon>
    </lineage>
</organism>
<feature type="signal peptide" evidence="2">
    <location>
        <begin position="1"/>
        <end position="23"/>
    </location>
</feature>
<keyword evidence="2" id="KW-0732">Signal</keyword>
<sequence>MFWLKVILYSMLLALAGCGGDSAPNNDNSGGSGGGDTEVTPPTIPPSSKSIRAADFHLTFDINTGIDALNVNFSTFVSSMENKSLSITEIAALSKDAHCQILSSDPKRLQFAVSPKTAKTCVYRYTVTDGIASTEGMGRVTFSASQSNRTQKASSGISTLSTVLPSVSKSTTLGETLTFSLADEFSTELTLMTHPLFSEAIAAYGTGVPIITESGDVTYDAVATGSSLAYFHILDDQNTPDDKSDDIIYNGTLIIDVSGTTNNPPSASDATYSTLIPAGNEIEIDITDFEGSSLIDDVDGDSLQLVAAYTTNAFIELSDTLDVNNTKFKFKSDTFGEKKINYVIYDHNKDGVASGELTLNVGHTLGGKVIFTQYGLGKLFDGNVLGVYSTAPGAVSFYKETIEPYITSKGLTVRDIYPANNWALALHLSDNSLLIFSLIGTNSEYTDRYWKVFPDFKSFTTAPVYNSKRSGLPATTTTVVVRGDGTLEGFSSPNTRHTSEFYRKIEEAINAISGEYSSVIMIGSYNFVAQKEDNSVIVFVWNGSKQEYEQYSVKPSSGAILSTTSQIDDNTIVVQNSMGELIKLTDTPNEVIDYLITNRISIKKILTSHHTTAILTDKSDLFSGFNRLYVIDNYKNKYQYVDDEIINIKLGGSFAAYQTASGKLDGLSYEHKIAINSTSPLTDITVNFDLLTDEQKNDVAYYTTSSDALAIIRASDSKVAIVDFTGYTNTTLSAKSIISEYTIGAGTYANENPFYIGRNAFLLEKTDGAWDFVQGVKVDGFIVGKPNFPTLSESPVLIRSNQLLLFSNNGSIKAEGSTTANFYPIDKFIDNGFLFPIADIDNDGLSNIEERESCDITESSPDSLKYEDFTCLNAALDDSDADLVSDSFERMHQAPTQGNSLSPTSYLDETYIDDGKANIRDTYRDIDKNGIIDFLE</sequence>
<dbReference type="AlphaFoldDB" id="A0A8H9MYD4"/>